<accession>A0A5J4Z5N7</accession>
<dbReference type="Proteomes" id="UP000324585">
    <property type="component" value="Unassembled WGS sequence"/>
</dbReference>
<evidence type="ECO:0000313" key="3">
    <source>
        <dbReference type="Proteomes" id="UP000324585"/>
    </source>
</evidence>
<comment type="caution">
    <text evidence="2">The sequence shown here is derived from an EMBL/GenBank/DDBJ whole genome shotgun (WGS) entry which is preliminary data.</text>
</comment>
<reference evidence="3" key="1">
    <citation type="journal article" date="2019" name="Nat. Commun.">
        <title>Expansion of phycobilisome linker gene families in mesophilic red algae.</title>
        <authorList>
            <person name="Lee J."/>
            <person name="Kim D."/>
            <person name="Bhattacharya D."/>
            <person name="Yoon H.S."/>
        </authorList>
    </citation>
    <scope>NUCLEOTIDE SEQUENCE [LARGE SCALE GENOMIC DNA]</scope>
    <source>
        <strain evidence="3">CCMP 1328</strain>
    </source>
</reference>
<keyword evidence="1" id="KW-0812">Transmembrane</keyword>
<name>A0A5J4Z5N7_PORPP</name>
<dbReference type="AlphaFoldDB" id="A0A5J4Z5N7"/>
<feature type="transmembrane region" description="Helical" evidence="1">
    <location>
        <begin position="31"/>
        <end position="54"/>
    </location>
</feature>
<keyword evidence="1" id="KW-1133">Transmembrane helix</keyword>
<evidence type="ECO:0000313" key="2">
    <source>
        <dbReference type="EMBL" id="KAA8499369.1"/>
    </source>
</evidence>
<dbReference type="InterPro" id="IPR011051">
    <property type="entry name" value="RmlC_Cupin_sf"/>
</dbReference>
<keyword evidence="1" id="KW-0472">Membrane</keyword>
<organism evidence="2 3">
    <name type="scientific">Porphyridium purpureum</name>
    <name type="common">Red alga</name>
    <name type="synonym">Porphyridium cruentum</name>
    <dbReference type="NCBI Taxonomy" id="35688"/>
    <lineage>
        <taxon>Eukaryota</taxon>
        <taxon>Rhodophyta</taxon>
        <taxon>Bangiophyceae</taxon>
        <taxon>Porphyridiales</taxon>
        <taxon>Porphyridiaceae</taxon>
        <taxon>Porphyridium</taxon>
    </lineage>
</organism>
<dbReference type="EMBL" id="VRMN01000001">
    <property type="protein sequence ID" value="KAA8499369.1"/>
    <property type="molecule type" value="Genomic_DNA"/>
</dbReference>
<proteinExistence type="predicted"/>
<keyword evidence="3" id="KW-1185">Reference proteome</keyword>
<dbReference type="OrthoDB" id="10397141at2759"/>
<gene>
    <name evidence="2" type="ORF">FVE85_6954</name>
</gene>
<evidence type="ECO:0000256" key="1">
    <source>
        <dbReference type="SAM" id="Phobius"/>
    </source>
</evidence>
<sequence length="224" mass="24061">MLSWRGKSLSAPSGPQSTSLRSLLDELLRRPVSLVALLVLLIGYSLALIGLTLASQTVVASGDAGAACLVSRNDVTVDDLSSRQLDPSTPLAGVETGNADVEARENGKWFVGHFLAASTMRRARELELKWARNRAGTANGEVAVNTKGFSMGVLLYGAQAYEFGNHIGDKRSTKVTLAKQGDFVVWGPNMPHTWTTLKDSLVLTVRWPSIPGDQKALNTSASRR</sequence>
<protein>
    <submittedName>
        <fullName evidence="2">Uncharacterized protein</fullName>
    </submittedName>
</protein>
<dbReference type="SUPFAM" id="SSF51182">
    <property type="entry name" value="RmlC-like cupins"/>
    <property type="match status" value="1"/>
</dbReference>